<evidence type="ECO:0000259" key="21">
    <source>
        <dbReference type="PROSITE" id="PS51371"/>
    </source>
</evidence>
<feature type="binding site" description="in other chain" evidence="13 16">
    <location>
        <position position="303"/>
    </location>
    <ligand>
        <name>K(+)</name>
        <dbReference type="ChEBI" id="CHEBI:29103"/>
        <note>ligand shared between two tetrameric partners</note>
    </ligand>
</feature>
<dbReference type="eggNOG" id="COG0516">
    <property type="taxonomic scope" value="Bacteria"/>
</dbReference>
<dbReference type="STRING" id="661478.OP10G_2965"/>
<keyword evidence="9 13" id="KW-0560">Oxidoreductase</keyword>
<dbReference type="GO" id="GO:0006177">
    <property type="term" value="P:GMP biosynthetic process"/>
    <property type="evidence" value="ECO:0007669"/>
    <property type="project" value="UniProtKB-UniRule"/>
</dbReference>
<feature type="binding site" evidence="13">
    <location>
        <begin position="359"/>
        <end position="360"/>
    </location>
    <ligand>
        <name>IMP</name>
        <dbReference type="ChEBI" id="CHEBI:58053"/>
    </ligand>
</feature>
<feature type="binding site" evidence="13 15">
    <location>
        <begin position="296"/>
        <end position="298"/>
    </location>
    <ligand>
        <name>NAD(+)</name>
        <dbReference type="ChEBI" id="CHEBI:57540"/>
    </ligand>
</feature>
<feature type="binding site" evidence="13">
    <location>
        <begin position="383"/>
        <end position="387"/>
    </location>
    <ligand>
        <name>IMP</name>
        <dbReference type="ChEBI" id="CHEBI:58053"/>
    </ligand>
</feature>
<comment type="cofactor">
    <cofactor evidence="1 13">
        <name>K(+)</name>
        <dbReference type="ChEBI" id="CHEBI:29103"/>
    </cofactor>
</comment>
<dbReference type="KEGG" id="fgi:OP10G_2965"/>
<feature type="binding site" evidence="13">
    <location>
        <position position="246"/>
    </location>
    <ligand>
        <name>NAD(+)</name>
        <dbReference type="ChEBI" id="CHEBI:57540"/>
    </ligand>
</feature>
<feature type="binding site" evidence="13">
    <location>
        <position position="468"/>
    </location>
    <ligand>
        <name>K(+)</name>
        <dbReference type="ChEBI" id="CHEBI:29103"/>
        <note>ligand shared between two tetrameric partners</note>
    </ligand>
</feature>
<evidence type="ECO:0000256" key="7">
    <source>
        <dbReference type="ARBA" id="ARBA00022755"/>
    </source>
</evidence>
<evidence type="ECO:0000313" key="22">
    <source>
        <dbReference type="EMBL" id="AIE86333.1"/>
    </source>
</evidence>
<evidence type="ECO:0000256" key="5">
    <source>
        <dbReference type="ARBA" id="ARBA00022737"/>
    </source>
</evidence>
<dbReference type="EMBL" id="CP007139">
    <property type="protein sequence ID" value="AIE86333.1"/>
    <property type="molecule type" value="Genomic_DNA"/>
</dbReference>
<comment type="activity regulation">
    <text evidence="13">Mycophenolic acid (MPA) is a non-competitive inhibitor that prevents formation of the closed enzyme conformation by binding to the same site as the amobile flap. In contrast, mizoribine monophosphate (MZP) is a competitive inhibitor that induces the closed conformation. MPA is a potent inhibitor of mammalian IMPDHs but a poor inhibitor of the bacterial enzymes. MZP is a more potent inhibitor of bacterial IMPDH.</text>
</comment>
<evidence type="ECO:0000256" key="12">
    <source>
        <dbReference type="ARBA" id="ARBA00048028"/>
    </source>
</evidence>
<feature type="active site" description="Thioimidate intermediate" evidence="13 14">
    <location>
        <position position="303"/>
    </location>
</feature>
<comment type="catalytic activity">
    <reaction evidence="12 13 19">
        <text>IMP + NAD(+) + H2O = XMP + NADH + H(+)</text>
        <dbReference type="Rhea" id="RHEA:11708"/>
        <dbReference type="ChEBI" id="CHEBI:15377"/>
        <dbReference type="ChEBI" id="CHEBI:15378"/>
        <dbReference type="ChEBI" id="CHEBI:57464"/>
        <dbReference type="ChEBI" id="CHEBI:57540"/>
        <dbReference type="ChEBI" id="CHEBI:57945"/>
        <dbReference type="ChEBI" id="CHEBI:58053"/>
        <dbReference type="EC" id="1.1.1.205"/>
    </reaction>
</comment>
<feature type="region of interest" description="Disordered" evidence="20">
    <location>
        <begin position="469"/>
        <end position="492"/>
    </location>
</feature>
<dbReference type="InterPro" id="IPR001093">
    <property type="entry name" value="IMP_DH_GMPRt"/>
</dbReference>
<dbReference type="AlphaFoldDB" id="A0A068NS00"/>
<dbReference type="SUPFAM" id="SSF54631">
    <property type="entry name" value="CBS-domain pair"/>
    <property type="match status" value="1"/>
</dbReference>
<evidence type="ECO:0000256" key="2">
    <source>
        <dbReference type="ARBA" id="ARBA00005502"/>
    </source>
</evidence>
<feature type="binding site" evidence="13">
    <location>
        <position position="413"/>
    </location>
    <ligand>
        <name>IMP</name>
        <dbReference type="ChEBI" id="CHEBI:58053"/>
    </ligand>
</feature>
<keyword evidence="7 13" id="KW-0658">Purine biosynthesis</keyword>
<evidence type="ECO:0000256" key="1">
    <source>
        <dbReference type="ARBA" id="ARBA00001958"/>
    </source>
</evidence>
<feature type="compositionally biased region" description="Polar residues" evidence="20">
    <location>
        <begin position="481"/>
        <end position="492"/>
    </location>
</feature>
<keyword evidence="8 13" id="KW-0630">Potassium</keyword>
<dbReference type="GO" id="GO:0003938">
    <property type="term" value="F:IMP dehydrogenase activity"/>
    <property type="evidence" value="ECO:0007669"/>
    <property type="project" value="UniProtKB-UniRule"/>
</dbReference>
<dbReference type="UniPathway" id="UPA00601">
    <property type="reaction ID" value="UER00295"/>
</dbReference>
<reference evidence="22 23" key="1">
    <citation type="journal article" date="2014" name="PLoS ONE">
        <title>The first complete genome sequence of the class fimbriimonadia in the phylum armatimonadetes.</title>
        <authorList>
            <person name="Hu Z.Y."/>
            <person name="Wang Y.Z."/>
            <person name="Im W.T."/>
            <person name="Wang S.Y."/>
            <person name="Zhao G.P."/>
            <person name="Zheng H.J."/>
            <person name="Quan Z.X."/>
        </authorList>
    </citation>
    <scope>NUCLEOTIDE SEQUENCE [LARGE SCALE GENOMIC DNA]</scope>
    <source>
        <strain evidence="22">Gsoil 348</strain>
    </source>
</reference>
<dbReference type="EC" id="1.1.1.205" evidence="13 19"/>
<feature type="active site" description="Proton acceptor" evidence="13 14">
    <location>
        <position position="399"/>
    </location>
</feature>
<dbReference type="GO" id="GO:0006183">
    <property type="term" value="P:GTP biosynthetic process"/>
    <property type="evidence" value="ECO:0007669"/>
    <property type="project" value="TreeGrafter"/>
</dbReference>
<accession>A0A068NS00</accession>
<evidence type="ECO:0000256" key="18">
    <source>
        <dbReference type="RuleBase" id="RU003927"/>
    </source>
</evidence>
<evidence type="ECO:0000256" key="19">
    <source>
        <dbReference type="RuleBase" id="RU003928"/>
    </source>
</evidence>
<feature type="binding site" evidence="13">
    <location>
        <position position="301"/>
    </location>
    <ligand>
        <name>IMP</name>
        <dbReference type="ChEBI" id="CHEBI:58053"/>
    </ligand>
</feature>
<feature type="binding site" evidence="13">
    <location>
        <position position="469"/>
    </location>
    <ligand>
        <name>K(+)</name>
        <dbReference type="ChEBI" id="CHEBI:29103"/>
        <note>ligand shared between two tetrameric partners</note>
    </ligand>
</feature>
<keyword evidence="6 13" id="KW-0332">GMP biosynthesis</keyword>
<dbReference type="InterPro" id="IPR005990">
    <property type="entry name" value="IMP_DH"/>
</dbReference>
<feature type="binding site" evidence="13">
    <location>
        <position position="467"/>
    </location>
    <ligand>
        <name>K(+)</name>
        <dbReference type="ChEBI" id="CHEBI:29103"/>
        <note>ligand shared between two tetrameric partners</note>
    </ligand>
</feature>
<name>A0A068NS00_FIMGI</name>
<dbReference type="PROSITE" id="PS00487">
    <property type="entry name" value="IMP_DH_GMP_RED"/>
    <property type="match status" value="1"/>
</dbReference>
<organism evidence="22 23">
    <name type="scientific">Fimbriimonas ginsengisoli Gsoil 348</name>
    <dbReference type="NCBI Taxonomy" id="661478"/>
    <lineage>
        <taxon>Bacteria</taxon>
        <taxon>Bacillati</taxon>
        <taxon>Armatimonadota</taxon>
        <taxon>Fimbriimonadia</taxon>
        <taxon>Fimbriimonadales</taxon>
        <taxon>Fimbriimonadaceae</taxon>
        <taxon>Fimbriimonas</taxon>
    </lineage>
</organism>
<dbReference type="SMART" id="SM01240">
    <property type="entry name" value="IMPDH"/>
    <property type="match status" value="1"/>
</dbReference>
<comment type="caution">
    <text evidence="13">Lacks conserved residue(s) required for the propagation of feature annotation.</text>
</comment>
<dbReference type="Pfam" id="PF00478">
    <property type="entry name" value="IMPDH"/>
    <property type="match status" value="1"/>
</dbReference>
<dbReference type="eggNOG" id="COG0517">
    <property type="taxonomic scope" value="Bacteria"/>
</dbReference>
<keyword evidence="5" id="KW-0677">Repeat</keyword>
<keyword evidence="11 17" id="KW-0129">CBS domain</keyword>
<evidence type="ECO:0000256" key="9">
    <source>
        <dbReference type="ARBA" id="ARBA00023002"/>
    </source>
</evidence>
<dbReference type="Pfam" id="PF00571">
    <property type="entry name" value="CBS"/>
    <property type="match status" value="2"/>
</dbReference>
<evidence type="ECO:0000256" key="6">
    <source>
        <dbReference type="ARBA" id="ARBA00022749"/>
    </source>
</evidence>
<dbReference type="NCBIfam" id="TIGR01302">
    <property type="entry name" value="IMP_dehydrog"/>
    <property type="match status" value="1"/>
</dbReference>
<evidence type="ECO:0000256" key="13">
    <source>
        <dbReference type="HAMAP-Rule" id="MF_01964"/>
    </source>
</evidence>
<dbReference type="SUPFAM" id="SSF51412">
    <property type="entry name" value="Inosine monophosphate dehydrogenase (IMPDH)"/>
    <property type="match status" value="1"/>
</dbReference>
<feature type="binding site" evidence="13">
    <location>
        <begin position="336"/>
        <end position="338"/>
    </location>
    <ligand>
        <name>IMP</name>
        <dbReference type="ChEBI" id="CHEBI:58053"/>
    </ligand>
</feature>
<dbReference type="HOGENOM" id="CLU_022552_2_1_0"/>
<keyword evidence="10 13" id="KW-0520">NAD</keyword>
<comment type="subunit">
    <text evidence="3 13">Homotetramer.</text>
</comment>
<dbReference type="OrthoDB" id="9805398at2"/>
<keyword evidence="23" id="KW-1185">Reference proteome</keyword>
<dbReference type="Proteomes" id="UP000027982">
    <property type="component" value="Chromosome"/>
</dbReference>
<dbReference type="CDD" id="cd04601">
    <property type="entry name" value="CBS_pair_IMPDH"/>
    <property type="match status" value="1"/>
</dbReference>
<dbReference type="GO" id="GO:0046872">
    <property type="term" value="F:metal ion binding"/>
    <property type="evidence" value="ECO:0007669"/>
    <property type="project" value="UniProtKB-UniRule"/>
</dbReference>
<dbReference type="GO" id="GO:0000166">
    <property type="term" value="F:nucleotide binding"/>
    <property type="evidence" value="ECO:0007669"/>
    <property type="project" value="UniProtKB-UniRule"/>
</dbReference>
<dbReference type="FunFam" id="3.20.20.70:FF:000003">
    <property type="entry name" value="GMP reductase"/>
    <property type="match status" value="1"/>
</dbReference>
<comment type="pathway">
    <text evidence="13 19">Purine metabolism; XMP biosynthesis via de novo pathway; XMP from IMP: step 1/1.</text>
</comment>
<feature type="domain" description="CBS" evidence="21">
    <location>
        <begin position="92"/>
        <end position="148"/>
    </location>
</feature>
<dbReference type="HAMAP" id="MF_01964">
    <property type="entry name" value="IMPDH"/>
    <property type="match status" value="1"/>
</dbReference>
<evidence type="ECO:0000256" key="8">
    <source>
        <dbReference type="ARBA" id="ARBA00022958"/>
    </source>
</evidence>
<gene>
    <name evidence="13" type="primary">guaB</name>
    <name evidence="22" type="ORF">OP10G_2965</name>
</gene>
<evidence type="ECO:0000313" key="23">
    <source>
        <dbReference type="Proteomes" id="UP000027982"/>
    </source>
</evidence>
<protein>
    <recommendedName>
        <fullName evidence="13 19">Inosine-5'-monophosphate dehydrogenase</fullName>
        <shortName evidence="13">IMP dehydrogenase</shortName>
        <shortName evidence="13">IMPD</shortName>
        <shortName evidence="13">IMPDH</shortName>
        <ecNumber evidence="13 19">1.1.1.205</ecNumber>
    </recommendedName>
</protein>
<evidence type="ECO:0000256" key="15">
    <source>
        <dbReference type="PIRSR" id="PIRSR000130-3"/>
    </source>
</evidence>
<comment type="function">
    <text evidence="13">Catalyzes the conversion of inosine 5'-phosphate (IMP) to xanthosine 5'-phosphate (XMP), the first committed and rate-limiting step in the de novo synthesis of guanine nucleotides, and therefore plays an important role in the regulation of cell growth.</text>
</comment>
<dbReference type="InterPro" id="IPR013785">
    <property type="entry name" value="Aldolase_TIM"/>
</dbReference>
<comment type="similarity">
    <text evidence="2 13 18">Belongs to the IMPDH/GMPR family.</text>
</comment>
<dbReference type="InterPro" id="IPR015875">
    <property type="entry name" value="IMP_DH/GMP_Rdtase_CS"/>
</dbReference>
<evidence type="ECO:0000256" key="14">
    <source>
        <dbReference type="PIRSR" id="PIRSR000130-1"/>
    </source>
</evidence>
<dbReference type="InterPro" id="IPR046342">
    <property type="entry name" value="CBS_dom_sf"/>
</dbReference>
<proteinExistence type="inferred from homology"/>
<dbReference type="PANTHER" id="PTHR11911">
    <property type="entry name" value="INOSINE-5-MONOPHOSPHATE DEHYDROGENASE RELATED"/>
    <property type="match status" value="1"/>
</dbReference>
<dbReference type="PIRSF" id="PIRSF000130">
    <property type="entry name" value="IMPDH"/>
    <property type="match status" value="1"/>
</dbReference>
<feature type="binding site" description="in other chain" evidence="13 16">
    <location>
        <position position="300"/>
    </location>
    <ligand>
        <name>K(+)</name>
        <dbReference type="ChEBI" id="CHEBI:29103"/>
        <note>ligand shared between two tetrameric partners</note>
    </ligand>
</feature>
<evidence type="ECO:0000256" key="16">
    <source>
        <dbReference type="PIRSR" id="PIRSR000130-4"/>
    </source>
</evidence>
<keyword evidence="4 13" id="KW-0479">Metal-binding</keyword>
<dbReference type="PANTHER" id="PTHR11911:SF111">
    <property type="entry name" value="INOSINE-5'-MONOPHOSPHATE DEHYDROGENASE"/>
    <property type="match status" value="1"/>
</dbReference>
<evidence type="ECO:0000256" key="3">
    <source>
        <dbReference type="ARBA" id="ARBA00011881"/>
    </source>
</evidence>
<dbReference type="InterPro" id="IPR000644">
    <property type="entry name" value="CBS_dom"/>
</dbReference>
<evidence type="ECO:0000256" key="10">
    <source>
        <dbReference type="ARBA" id="ARBA00023027"/>
    </source>
</evidence>
<sequence>MPAFREGLSFDDVLLLPKETQVLPSEVDLSTPFLPGITLKVPIVSAPMDTVTDARLAIAIAREGGVGVLHRNMTIEQQASAVDRVKRSESGVITKPFKLEADKTIQDAMDLMERFHISGVPIVSTDGRLVGILTNRDIRFETDYSKPISSRMTSKGLITASVGTTLEQAQEMLAEHRIEKLPLIDDEGQLKGLITIKDILKVARHPQATKDRKGRLIVGAAIGSLRQSYERAKALHDAGADFIVIDAAHGHSAGVMNCLKMLKERLPDLKVIAGNVATKEGVRALAQLGADGLRIGIGAGSICTTRVVAGVGVPQFTSVMDCAEEANRLGVPTIADGGIRSSGDVVKCLAAGAGSVMMGNMFAGCEESPGEVEIFRNRAYKVYRGMGSVGAMRQGSSDRYMQVKEAGGVIVPEGVEGRVPFKGSLADTMNQLVGGLRSGMGYVGAESLEELRNRAEFLKITNAALRESHPHDVQITKEPPNYTSPYSTSDSE</sequence>
<feature type="domain" description="CBS" evidence="21">
    <location>
        <begin position="152"/>
        <end position="209"/>
    </location>
</feature>
<evidence type="ECO:0000256" key="20">
    <source>
        <dbReference type="SAM" id="MobiDB-lite"/>
    </source>
</evidence>
<feature type="binding site" description="in other chain" evidence="13 16">
    <location>
        <position position="298"/>
    </location>
    <ligand>
        <name>K(+)</name>
        <dbReference type="ChEBI" id="CHEBI:29103"/>
        <note>ligand shared between two tetrameric partners</note>
    </ligand>
</feature>
<feature type="binding site" evidence="15">
    <location>
        <begin position="246"/>
        <end position="248"/>
    </location>
    <ligand>
        <name>NAD(+)</name>
        <dbReference type="ChEBI" id="CHEBI:57540"/>
    </ligand>
</feature>
<dbReference type="RefSeq" id="WP_025229696.1">
    <property type="nucleotide sequence ID" value="NZ_CP007139.1"/>
</dbReference>
<dbReference type="CDD" id="cd00381">
    <property type="entry name" value="IMPDH"/>
    <property type="match status" value="1"/>
</dbReference>
<evidence type="ECO:0000256" key="11">
    <source>
        <dbReference type="ARBA" id="ARBA00023122"/>
    </source>
</evidence>
<evidence type="ECO:0000256" key="17">
    <source>
        <dbReference type="PROSITE-ProRule" id="PRU00703"/>
    </source>
</evidence>
<dbReference type="Gene3D" id="3.20.20.70">
    <property type="entry name" value="Aldolase class I"/>
    <property type="match status" value="1"/>
</dbReference>
<dbReference type="SMART" id="SM00116">
    <property type="entry name" value="CBS"/>
    <property type="match status" value="2"/>
</dbReference>
<dbReference type="PROSITE" id="PS51371">
    <property type="entry name" value="CBS"/>
    <property type="match status" value="2"/>
</dbReference>
<evidence type="ECO:0000256" key="4">
    <source>
        <dbReference type="ARBA" id="ARBA00022723"/>
    </source>
</evidence>